<accession>A0ABX1C414</accession>
<proteinExistence type="predicted"/>
<feature type="region of interest" description="Disordered" evidence="1">
    <location>
        <begin position="27"/>
        <end position="100"/>
    </location>
</feature>
<evidence type="ECO:0000313" key="3">
    <source>
        <dbReference type="Proteomes" id="UP000695264"/>
    </source>
</evidence>
<evidence type="ECO:0000256" key="1">
    <source>
        <dbReference type="SAM" id="MobiDB-lite"/>
    </source>
</evidence>
<dbReference type="Proteomes" id="UP000695264">
    <property type="component" value="Unassembled WGS sequence"/>
</dbReference>
<dbReference type="EMBL" id="JAATEN010000009">
    <property type="protein sequence ID" value="NJQ01669.1"/>
    <property type="molecule type" value="Genomic_DNA"/>
</dbReference>
<comment type="caution">
    <text evidence="2">The sequence shown here is derived from an EMBL/GenBank/DDBJ whole genome shotgun (WGS) entry which is preliminary data.</text>
</comment>
<feature type="compositionally biased region" description="Low complexity" evidence="1">
    <location>
        <begin position="61"/>
        <end position="70"/>
    </location>
</feature>
<evidence type="ECO:0000313" key="2">
    <source>
        <dbReference type="EMBL" id="NJQ01669.1"/>
    </source>
</evidence>
<feature type="compositionally biased region" description="Gly residues" evidence="1">
    <location>
        <begin position="46"/>
        <end position="60"/>
    </location>
</feature>
<protein>
    <submittedName>
        <fullName evidence="2">Uncharacterized protein</fullName>
    </submittedName>
</protein>
<gene>
    <name evidence="2" type="ORF">HCK00_14315</name>
</gene>
<name>A0ABX1C414_9ACTN</name>
<organism evidence="2 3">
    <name type="scientific">Streptomyces zingiberis</name>
    <dbReference type="NCBI Taxonomy" id="2053010"/>
    <lineage>
        <taxon>Bacteria</taxon>
        <taxon>Bacillati</taxon>
        <taxon>Actinomycetota</taxon>
        <taxon>Actinomycetes</taxon>
        <taxon>Kitasatosporales</taxon>
        <taxon>Streptomycetaceae</taxon>
        <taxon>Streptomyces</taxon>
    </lineage>
</organism>
<reference evidence="2 3" key="1">
    <citation type="submission" date="2020-03" db="EMBL/GenBank/DDBJ databases">
        <title>WGS of actinomycetes isolated from Thailand.</title>
        <authorList>
            <person name="Thawai C."/>
        </authorList>
    </citation>
    <scope>NUCLEOTIDE SEQUENCE [LARGE SCALE GENOMIC DNA]</scope>
    <source>
        <strain evidence="2 3">PLAI 1-29</strain>
    </source>
</reference>
<keyword evidence="3" id="KW-1185">Reference proteome</keyword>
<feature type="compositionally biased region" description="Basic and acidic residues" evidence="1">
    <location>
        <begin position="83"/>
        <end position="100"/>
    </location>
</feature>
<dbReference type="RefSeq" id="WP_168102290.1">
    <property type="nucleotide sequence ID" value="NZ_JAATEN010000009.1"/>
</dbReference>
<sequence length="100" mass="10012">MASEEVQRLARVRMQVTGESFEQALAALEGRDPGGTGQDSGPPAGSAGGADGAGDTGGADGAEAAGGPAREGARVIGMAGRRRAAEEARGVRRRPGERPR</sequence>